<proteinExistence type="inferred from homology"/>
<evidence type="ECO:0008006" key="8">
    <source>
        <dbReference type="Google" id="ProtNLM"/>
    </source>
</evidence>
<sequence length="228" mass="23695">MTRFRSLLPATYVGLAVVDSLAAGRRSAAARRLRYVTKPLLMPTLAATSGRGGDRTVLATSTRAAQAFSWGGDVALLSTGERAFLSGVGSFFGAHVAYVAAFSSVRGPRDDWDTTGLGVTLGLWLTAAPVMGVAAGREDPALRAPVAAYATILSAMFASSHVLSRSLPAGSRRCIRAGTALFVVSDFVLATQRFLLREPRPALDSFVMATYTAGQGLIAAGVSGATQP</sequence>
<evidence type="ECO:0000256" key="5">
    <source>
        <dbReference type="ARBA" id="ARBA00023136"/>
    </source>
</evidence>
<comment type="subcellular location">
    <subcellularLocation>
        <location evidence="1">Membrane</location>
        <topology evidence="1">Multi-pass membrane protein</topology>
    </subcellularLocation>
</comment>
<dbReference type="PANTHER" id="PTHR31885">
    <property type="entry name" value="GH04784P"/>
    <property type="match status" value="1"/>
</dbReference>
<comment type="caution">
    <text evidence="6">The sequence shown here is derived from an EMBL/GenBank/DDBJ whole genome shotgun (WGS) entry which is preliminary data.</text>
</comment>
<name>A0ABQ3HIH8_9ACTN</name>
<reference evidence="7" key="1">
    <citation type="journal article" date="2019" name="Int. J. Syst. Evol. Microbiol.">
        <title>The Global Catalogue of Microorganisms (GCM) 10K type strain sequencing project: providing services to taxonomists for standard genome sequencing and annotation.</title>
        <authorList>
            <consortium name="The Broad Institute Genomics Platform"/>
            <consortium name="The Broad Institute Genome Sequencing Center for Infectious Disease"/>
            <person name="Wu L."/>
            <person name="Ma J."/>
        </authorList>
    </citation>
    <scope>NUCLEOTIDE SEQUENCE [LARGE SCALE GENOMIC DNA]</scope>
    <source>
        <strain evidence="7">CGMCC 1.12791</strain>
    </source>
</reference>
<keyword evidence="7" id="KW-1185">Reference proteome</keyword>
<dbReference type="PANTHER" id="PTHR31885:SF6">
    <property type="entry name" value="GH04784P"/>
    <property type="match status" value="1"/>
</dbReference>
<dbReference type="InterPro" id="IPR012506">
    <property type="entry name" value="TMEM86B-like"/>
</dbReference>
<keyword evidence="4" id="KW-1133">Transmembrane helix</keyword>
<evidence type="ECO:0000256" key="2">
    <source>
        <dbReference type="ARBA" id="ARBA00007375"/>
    </source>
</evidence>
<evidence type="ECO:0000256" key="1">
    <source>
        <dbReference type="ARBA" id="ARBA00004141"/>
    </source>
</evidence>
<protein>
    <recommendedName>
        <fullName evidence="8">Lysoplasmalogenase</fullName>
    </recommendedName>
</protein>
<comment type="similarity">
    <text evidence="2">Belongs to the TMEM86 family.</text>
</comment>
<dbReference type="Proteomes" id="UP000597341">
    <property type="component" value="Unassembled WGS sequence"/>
</dbReference>
<evidence type="ECO:0000313" key="6">
    <source>
        <dbReference type="EMBL" id="GHE17472.1"/>
    </source>
</evidence>
<accession>A0ABQ3HIH8</accession>
<dbReference type="EMBL" id="BNAD01000004">
    <property type="protein sequence ID" value="GHE17472.1"/>
    <property type="molecule type" value="Genomic_DNA"/>
</dbReference>
<keyword evidence="5" id="KW-0472">Membrane</keyword>
<keyword evidence="3" id="KW-0812">Transmembrane</keyword>
<dbReference type="RefSeq" id="WP_191279388.1">
    <property type="nucleotide sequence ID" value="NZ_BNAD01000004.1"/>
</dbReference>
<evidence type="ECO:0000256" key="4">
    <source>
        <dbReference type="ARBA" id="ARBA00022989"/>
    </source>
</evidence>
<dbReference type="Pfam" id="PF07947">
    <property type="entry name" value="YhhN"/>
    <property type="match status" value="1"/>
</dbReference>
<evidence type="ECO:0000313" key="7">
    <source>
        <dbReference type="Proteomes" id="UP000597341"/>
    </source>
</evidence>
<evidence type="ECO:0000256" key="3">
    <source>
        <dbReference type="ARBA" id="ARBA00022692"/>
    </source>
</evidence>
<organism evidence="6 7">
    <name type="scientific">Nocardioides flavus</name>
    <name type="common">ex Wang et al. 2016</name>
    <dbReference type="NCBI Taxonomy" id="2058780"/>
    <lineage>
        <taxon>Bacteria</taxon>
        <taxon>Bacillati</taxon>
        <taxon>Actinomycetota</taxon>
        <taxon>Actinomycetes</taxon>
        <taxon>Propionibacteriales</taxon>
        <taxon>Nocardioidaceae</taxon>
        <taxon>Nocardioides</taxon>
    </lineage>
</organism>
<gene>
    <name evidence="6" type="ORF">GCM10011376_20820</name>
</gene>